<gene>
    <name evidence="1" type="ORF">N5C70_20960</name>
</gene>
<dbReference type="Proteomes" id="UP001160152">
    <property type="component" value="Unassembled WGS sequence"/>
</dbReference>
<evidence type="ECO:0000313" key="1">
    <source>
        <dbReference type="EMBL" id="MDH0759165.1"/>
    </source>
</evidence>
<sequence>MNSEKIAFSIRSQAHMPLMSLPAQDYLTPDDDLVISIDAAGQVISRFRDDVWDVRVYCPKNKCVYNFSNWCDTDSPLKKTIIQELKITQMARLYLSGSPRKVNSTRIVLLRKIARLALTNRTTLTELFNEPKYYPSFISSFSTLSPKTMKALLAVLRDLFSIRARHSDFLIAPPNYQLLERLEVIYNKYPKTKLNEPSQTKLIPSRIYGELIIGLHIILDDFNQHASRIIELHDNRLKHKAYGASKTHSRRSKKVIPWKLATEDLGLTKFFERQSVTNWKQLANYIGIVHAAAKYWIHLFSGMRDNEANFLPADTYTSIKAGTASFKILKGFTSKIAGQNHTDTFWVTHEIVEKGVEAATSVGRISALTCDWDDQIRSQYPLFPGRVSRKTNTVIANKHTWHFEGAPTANSICNSAHSALISKIPALNICEEDIRELEMFDGFRNWREDPTLTIGSPWPLATHQCRRALAVYGARSGMLSLGSIALQFKQLTEAMASYYRKGSIFAVNFLQSDDARGWLEELEHERRAVQFMNYDNDVISTSGRLWGGEGNRIQQARDKGQPLIISTDRSLTEKKFLKGDMVYKRGPLGGCTNLEHCSKISFTSIFACLDCEKAILNDDQSLKKIKKGIDNLIRQQDFFPKNNPQYKQLELEINSLNEKLKNRGLLKKMEEVE</sequence>
<accession>A0ABD4YII0</accession>
<dbReference type="RefSeq" id="WP_212632239.1">
    <property type="nucleotide sequence ID" value="NZ_JAOCBV010000001.1"/>
</dbReference>
<dbReference type="AlphaFoldDB" id="A0ABD4YII0"/>
<reference evidence="1 2" key="1">
    <citation type="submission" date="2022-09" db="EMBL/GenBank/DDBJ databases">
        <title>Intensive care unit water sources are persistently colonized with multi-drug resistant bacteria and are the site of extensive horizontal gene transfer of antibiotic resistance genes.</title>
        <authorList>
            <person name="Diorio-Toth L."/>
        </authorList>
    </citation>
    <scope>NUCLEOTIDE SEQUENCE [LARGE SCALE GENOMIC DNA]</scope>
    <source>
        <strain evidence="1 2">GD03901</strain>
    </source>
</reference>
<proteinExistence type="predicted"/>
<organism evidence="1 2">
    <name type="scientific">Pseudomonas juntendi</name>
    <dbReference type="NCBI Taxonomy" id="2666183"/>
    <lineage>
        <taxon>Bacteria</taxon>
        <taxon>Pseudomonadati</taxon>
        <taxon>Pseudomonadota</taxon>
        <taxon>Gammaproteobacteria</taxon>
        <taxon>Pseudomonadales</taxon>
        <taxon>Pseudomonadaceae</taxon>
        <taxon>Pseudomonas</taxon>
    </lineage>
</organism>
<protein>
    <recommendedName>
        <fullName evidence="3">Integrase</fullName>
    </recommendedName>
</protein>
<evidence type="ECO:0000313" key="2">
    <source>
        <dbReference type="Proteomes" id="UP001160152"/>
    </source>
</evidence>
<dbReference type="EMBL" id="JAOCBV010000001">
    <property type="protein sequence ID" value="MDH0759165.1"/>
    <property type="molecule type" value="Genomic_DNA"/>
</dbReference>
<name>A0ABD4YII0_9PSED</name>
<comment type="caution">
    <text evidence="1">The sequence shown here is derived from an EMBL/GenBank/DDBJ whole genome shotgun (WGS) entry which is preliminary data.</text>
</comment>
<evidence type="ECO:0008006" key="3">
    <source>
        <dbReference type="Google" id="ProtNLM"/>
    </source>
</evidence>